<organism evidence="1 2">
    <name type="scientific">Naganishia onofrii</name>
    <dbReference type="NCBI Taxonomy" id="1851511"/>
    <lineage>
        <taxon>Eukaryota</taxon>
        <taxon>Fungi</taxon>
        <taxon>Dikarya</taxon>
        <taxon>Basidiomycota</taxon>
        <taxon>Agaricomycotina</taxon>
        <taxon>Tremellomycetes</taxon>
        <taxon>Filobasidiales</taxon>
        <taxon>Filobasidiaceae</taxon>
        <taxon>Naganishia</taxon>
    </lineage>
</organism>
<sequence length="471" mass="52000">MSLLPAHSYRYNTHDTPEALSKEVGYYPAFARTPSAASAVHPISSATALFAALGGPTPPLTPKTPVYALKPSMSASLPFPATTGKGGSAGTSRAVVASLTRKATSRRSLKTYRRIFLSLAAALSIFYVYSEIYGAPSTKWSSFLLPRLTEPKTFDFNEPKLARSQDHLSAFQKHHINAEDLARDASAQADHQGVSFASEDDQAALDFGYYAEDEMLEDGGETDERSHRATIAADQITPAEKQRIWRKKLERALEIVSKRQKGSAKQIGRSVTSLSDQNGLPDVYFEAINAHTEIDIAHPDVTAEEVARLVNIVDHTRHVTLKTLIWYLARGQKLEIVKDAADVDSLMKSIWSVGGGRGLEMALKSTDQEAGVGTSLGERVFWEGWQDAAEDEGSIAIFSKASLVFHGLFRPSLTILHSWMIQSYCPYSKRAKDIFTKYQHANPEHIRPVVFELDRRSESLPVLLPYLLTDC</sequence>
<keyword evidence="2" id="KW-1185">Reference proteome</keyword>
<name>A0ACC2X1V4_9TREE</name>
<comment type="caution">
    <text evidence="1">The sequence shown here is derived from an EMBL/GenBank/DDBJ whole genome shotgun (WGS) entry which is preliminary data.</text>
</comment>
<reference evidence="1" key="1">
    <citation type="submission" date="2023-04" db="EMBL/GenBank/DDBJ databases">
        <title>Draft Genome sequencing of Naganishia species isolated from polar environments using Oxford Nanopore Technology.</title>
        <authorList>
            <person name="Leo P."/>
            <person name="Venkateswaran K."/>
        </authorList>
    </citation>
    <scope>NUCLEOTIDE SEQUENCE</scope>
    <source>
        <strain evidence="1">DBVPG 5303</strain>
    </source>
</reference>
<accession>A0ACC2X1V4</accession>
<dbReference type="Proteomes" id="UP001234202">
    <property type="component" value="Unassembled WGS sequence"/>
</dbReference>
<gene>
    <name evidence="1" type="ORF">QFC24_006487</name>
</gene>
<evidence type="ECO:0000313" key="2">
    <source>
        <dbReference type="Proteomes" id="UP001234202"/>
    </source>
</evidence>
<protein>
    <submittedName>
        <fullName evidence="1">Uncharacterized protein</fullName>
    </submittedName>
</protein>
<evidence type="ECO:0000313" key="1">
    <source>
        <dbReference type="EMBL" id="KAJ9117391.1"/>
    </source>
</evidence>
<dbReference type="EMBL" id="JASBWV010000032">
    <property type="protein sequence ID" value="KAJ9117391.1"/>
    <property type="molecule type" value="Genomic_DNA"/>
</dbReference>
<proteinExistence type="predicted"/>